<dbReference type="EMBL" id="SDOZ01000002">
    <property type="protein sequence ID" value="RXZ61611.1"/>
    <property type="molecule type" value="Genomic_DNA"/>
</dbReference>
<dbReference type="RefSeq" id="WP_129224446.1">
    <property type="nucleotide sequence ID" value="NZ_SDOZ01000002.1"/>
</dbReference>
<protein>
    <submittedName>
        <fullName evidence="1">Uncharacterized protein</fullName>
    </submittedName>
</protein>
<name>A0A4Q2KEI8_9FIRM</name>
<comment type="caution">
    <text evidence="1">The sequence shown here is derived from an EMBL/GenBank/DDBJ whole genome shotgun (WGS) entry which is preliminary data.</text>
</comment>
<keyword evidence="2" id="KW-1185">Reference proteome</keyword>
<accession>A0A4Q2KEI8</accession>
<gene>
    <name evidence="1" type="ORF">ESZ91_04235</name>
</gene>
<dbReference type="Proteomes" id="UP000291269">
    <property type="component" value="Unassembled WGS sequence"/>
</dbReference>
<reference evidence="1 2" key="1">
    <citation type="journal article" date="2019" name="Gut">
        <title>Antibiotics-induced monodominance of a novel gut bacterial order.</title>
        <authorList>
            <person name="Hildebrand F."/>
            <person name="Moitinho-Silva L."/>
            <person name="Blasche S."/>
            <person name="Jahn M.T."/>
            <person name="Gossmann T.I."/>
            <person name="Heuerta-Cepas J."/>
            <person name="Hercog R."/>
            <person name="Luetge M."/>
            <person name="Bahram M."/>
            <person name="Pryszlak A."/>
            <person name="Alves R.J."/>
            <person name="Waszak S.M."/>
            <person name="Zhu A."/>
            <person name="Ye L."/>
            <person name="Costea P.I."/>
            <person name="Aalvink S."/>
            <person name="Belzer C."/>
            <person name="Forslund S.K."/>
            <person name="Sunagawa S."/>
            <person name="Hentschel U."/>
            <person name="Merten C."/>
            <person name="Patil K.R."/>
            <person name="Benes V."/>
            <person name="Bork P."/>
        </authorList>
    </citation>
    <scope>NUCLEOTIDE SEQUENCE [LARGE SCALE GENOMIC DNA]</scope>
    <source>
        <strain evidence="1 2">HDS1380</strain>
    </source>
</reference>
<evidence type="ECO:0000313" key="2">
    <source>
        <dbReference type="Proteomes" id="UP000291269"/>
    </source>
</evidence>
<evidence type="ECO:0000313" key="1">
    <source>
        <dbReference type="EMBL" id="RXZ61611.1"/>
    </source>
</evidence>
<sequence>MKQQTPEFLRKADNVYRTQDYIVVQRISIVYDGMEDPETVSRDVYYRRTRKRDADYEALGRKRRNLDGKRLPATMHTRKYID</sequence>
<organism evidence="1 2">
    <name type="scientific">Candidatus Borkfalkia ceftriaxoniphila</name>
    <dbReference type="NCBI Taxonomy" id="2508949"/>
    <lineage>
        <taxon>Bacteria</taxon>
        <taxon>Bacillati</taxon>
        <taxon>Bacillota</taxon>
        <taxon>Clostridia</taxon>
        <taxon>Christensenellales</taxon>
        <taxon>Christensenellaceae</taxon>
        <taxon>Candidatus Borkfalkia</taxon>
    </lineage>
</organism>
<proteinExistence type="predicted"/>
<dbReference type="AlphaFoldDB" id="A0A4Q2KEI8"/>